<reference evidence="1" key="1">
    <citation type="journal article" date="2022" name="J. Appl. Microbiol.">
        <title>PCR-based ORF typing of Klebsiella pneumoniae for rapid identification of global clones and transmission events.</title>
        <authorList>
            <person name="Nonogaki R."/>
            <person name="Iijima A."/>
            <person name="Kawamura K."/>
            <person name="Kayama S."/>
            <person name="Sugai M."/>
            <person name="Yagi T."/>
            <person name="Arakawa Y."/>
            <person name="Doi Y."/>
            <person name="Suzuki M."/>
        </authorList>
    </citation>
    <scope>NUCLEOTIDE SEQUENCE</scope>
    <source>
        <strain evidence="1">NUKP-37</strain>
    </source>
</reference>
<evidence type="ECO:0000313" key="1">
    <source>
        <dbReference type="EMBL" id="GKJ94674.1"/>
    </source>
</evidence>
<protein>
    <submittedName>
        <fullName evidence="1">Uncharacterized protein</fullName>
    </submittedName>
</protein>
<name>A0A9P3P7V2_KLEVA</name>
<sequence length="75" mass="8342">MREATIVITVQIIRLTSDPTFSKLRFCPLSPPGNIRASSAKAWQINAIVADKIAIRRQLLFFCSKPGIISARLTE</sequence>
<evidence type="ECO:0000313" key="2">
    <source>
        <dbReference type="Proteomes" id="UP001060507"/>
    </source>
</evidence>
<accession>A0A9P3P7V2</accession>
<proteinExistence type="predicted"/>
<organism evidence="1 2">
    <name type="scientific">Klebsiella variicola</name>
    <dbReference type="NCBI Taxonomy" id="244366"/>
    <lineage>
        <taxon>Bacteria</taxon>
        <taxon>Pseudomonadati</taxon>
        <taxon>Pseudomonadota</taxon>
        <taxon>Gammaproteobacteria</taxon>
        <taxon>Enterobacterales</taxon>
        <taxon>Enterobacteriaceae</taxon>
        <taxon>Klebsiella/Raoultella group</taxon>
        <taxon>Klebsiella</taxon>
        <taxon>Klebsiella pneumoniae complex</taxon>
    </lineage>
</organism>
<dbReference type="AlphaFoldDB" id="A0A9P3P7V2"/>
<dbReference type="EMBL" id="BQTA01000007">
    <property type="protein sequence ID" value="GKJ94674.1"/>
    <property type="molecule type" value="Genomic_DNA"/>
</dbReference>
<comment type="caution">
    <text evidence="1">The sequence shown here is derived from an EMBL/GenBank/DDBJ whole genome shotgun (WGS) entry which is preliminary data.</text>
</comment>
<dbReference type="Proteomes" id="UP001060507">
    <property type="component" value="Unassembled WGS sequence"/>
</dbReference>
<gene>
    <name evidence="1" type="ORF">NUKP37_27800</name>
</gene>